<dbReference type="NCBIfam" id="NF033563">
    <property type="entry name" value="transpos_IS30"/>
    <property type="match status" value="1"/>
</dbReference>
<evidence type="ECO:0000259" key="2">
    <source>
        <dbReference type="PROSITE" id="PS50994"/>
    </source>
</evidence>
<dbReference type="SUPFAM" id="SSF53098">
    <property type="entry name" value="Ribonuclease H-like"/>
    <property type="match status" value="1"/>
</dbReference>
<comment type="caution">
    <text evidence="3">The sequence shown here is derived from an EMBL/GenBank/DDBJ whole genome shotgun (WGS) entry which is preliminary data.</text>
</comment>
<dbReference type="GO" id="GO:0032196">
    <property type="term" value="P:transposition"/>
    <property type="evidence" value="ECO:0007669"/>
    <property type="project" value="TreeGrafter"/>
</dbReference>
<dbReference type="PANTHER" id="PTHR10948:SF23">
    <property type="entry name" value="TRANSPOSASE INSI FOR INSERTION SEQUENCE ELEMENT IS30A-RELATED"/>
    <property type="match status" value="1"/>
</dbReference>
<accession>A0A2H0VK96</accession>
<dbReference type="GO" id="GO:0003676">
    <property type="term" value="F:nucleic acid binding"/>
    <property type="evidence" value="ECO:0007669"/>
    <property type="project" value="InterPro"/>
</dbReference>
<organism evidence="3 4">
    <name type="scientific">Candidatus Collierbacteria bacterium CG10_big_fil_rev_8_21_14_0_10_43_36</name>
    <dbReference type="NCBI Taxonomy" id="1974534"/>
    <lineage>
        <taxon>Bacteria</taxon>
        <taxon>Candidatus Collieribacteriota</taxon>
    </lineage>
</organism>
<feature type="domain" description="Integrase catalytic" evidence="2">
    <location>
        <begin position="179"/>
        <end position="342"/>
    </location>
</feature>
<dbReference type="Gene3D" id="3.30.420.10">
    <property type="entry name" value="Ribonuclease H-like superfamily/Ribonuclease H"/>
    <property type="match status" value="1"/>
</dbReference>
<dbReference type="PROSITE" id="PS50994">
    <property type="entry name" value="INTEGRASE"/>
    <property type="match status" value="1"/>
</dbReference>
<dbReference type="InterPro" id="IPR001584">
    <property type="entry name" value="Integrase_cat-core"/>
</dbReference>
<keyword evidence="1" id="KW-0233">DNA recombination</keyword>
<sequence length="368" mass="42368">MSLNTQKGGGDIMATHCHISLLEREKMSLLLAQGVSYRGIAKILGKTHTTWSREHRRNTLKQGKNKGEYLPCKAQAKADKRSADQHYQAPLKKPLIFLYVREHLRDFGWSPETIHGRLPEDHPGESICIETIYQYIFKPSVKRMYHLERFLTLKRKKRRKKTGRSVQRYANAGIPALHIDKRPASVQNRHETGHWETDNMEGRRSDRLCVSATVERKTRYTLLGILDNKTAVEKTNSVISGLSGFPKPLLKTLTSDNGKENGYCQLTKSVLDIEVYKTTPYHSWEKGTVENTIGRLRRFLPKGQTLMGLTSEYLQQIQDRMNNTPRKCLKFRTPQEVMNRELRKIAHLQVKQTDTNQTVKGGFATLNR</sequence>
<dbReference type="InterPro" id="IPR012337">
    <property type="entry name" value="RNaseH-like_sf"/>
</dbReference>
<dbReference type="AlphaFoldDB" id="A0A2H0VK96"/>
<name>A0A2H0VK96_9BACT</name>
<dbReference type="GO" id="GO:0015074">
    <property type="term" value="P:DNA integration"/>
    <property type="evidence" value="ECO:0007669"/>
    <property type="project" value="InterPro"/>
</dbReference>
<dbReference type="GO" id="GO:0005829">
    <property type="term" value="C:cytosol"/>
    <property type="evidence" value="ECO:0007669"/>
    <property type="project" value="TreeGrafter"/>
</dbReference>
<proteinExistence type="predicted"/>
<dbReference type="Proteomes" id="UP000230730">
    <property type="component" value="Unassembled WGS sequence"/>
</dbReference>
<dbReference type="InterPro" id="IPR036397">
    <property type="entry name" value="RNaseH_sf"/>
</dbReference>
<dbReference type="InterPro" id="IPR053392">
    <property type="entry name" value="Transposase_IS30-like"/>
</dbReference>
<dbReference type="EMBL" id="PFAE01000059">
    <property type="protein sequence ID" value="PIR99522.1"/>
    <property type="molecule type" value="Genomic_DNA"/>
</dbReference>
<reference evidence="4" key="1">
    <citation type="submission" date="2017-09" db="EMBL/GenBank/DDBJ databases">
        <title>Depth-based differentiation of microbial function through sediment-hosted aquifers and enrichment of novel symbionts in the deep terrestrial subsurface.</title>
        <authorList>
            <person name="Probst A.J."/>
            <person name="Ladd B."/>
            <person name="Jarett J.K."/>
            <person name="Geller-Mcgrath D.E."/>
            <person name="Sieber C.M.K."/>
            <person name="Emerson J.B."/>
            <person name="Anantharaman K."/>
            <person name="Thomas B.C."/>
            <person name="Malmstrom R."/>
            <person name="Stieglmeier M."/>
            <person name="Klingl A."/>
            <person name="Woyke T."/>
            <person name="Ryan C.M."/>
            <person name="Banfield J.F."/>
        </authorList>
    </citation>
    <scope>NUCLEOTIDE SEQUENCE [LARGE SCALE GENOMIC DNA]</scope>
</reference>
<dbReference type="InterPro" id="IPR025246">
    <property type="entry name" value="IS30-like_HTH"/>
</dbReference>
<evidence type="ECO:0000313" key="4">
    <source>
        <dbReference type="Proteomes" id="UP000230730"/>
    </source>
</evidence>
<dbReference type="InterPro" id="IPR051917">
    <property type="entry name" value="Transposase-Integrase"/>
</dbReference>
<dbReference type="GO" id="GO:0006310">
    <property type="term" value="P:DNA recombination"/>
    <property type="evidence" value="ECO:0007669"/>
    <property type="project" value="UniProtKB-KW"/>
</dbReference>
<dbReference type="GO" id="GO:0004803">
    <property type="term" value="F:transposase activity"/>
    <property type="evidence" value="ECO:0007669"/>
    <property type="project" value="TreeGrafter"/>
</dbReference>
<evidence type="ECO:0000313" key="3">
    <source>
        <dbReference type="EMBL" id="PIR99522.1"/>
    </source>
</evidence>
<protein>
    <recommendedName>
        <fullName evidence="2">Integrase catalytic domain-containing protein</fullName>
    </recommendedName>
</protein>
<dbReference type="PANTHER" id="PTHR10948">
    <property type="entry name" value="TRANSPOSASE"/>
    <property type="match status" value="1"/>
</dbReference>
<gene>
    <name evidence="3" type="ORF">COT86_03630</name>
</gene>
<evidence type="ECO:0000256" key="1">
    <source>
        <dbReference type="ARBA" id="ARBA00023172"/>
    </source>
</evidence>
<feature type="non-terminal residue" evidence="3">
    <location>
        <position position="368"/>
    </location>
</feature>
<dbReference type="Pfam" id="PF13936">
    <property type="entry name" value="HTH_38"/>
    <property type="match status" value="1"/>
</dbReference>